<name>Q2CB74_OCEGH</name>
<gene>
    <name evidence="3" type="ORF">OG2516_16791</name>
</gene>
<dbReference type="RefSeq" id="WP_007256940.1">
    <property type="nucleotide sequence ID" value="NZ_CH724109.1"/>
</dbReference>
<protein>
    <recommendedName>
        <fullName evidence="2">Thiol:disulfide interchange protein DsbD N-terminal domain-containing protein</fullName>
    </recommendedName>
</protein>
<sequence>MFRLLALVCGLAATPLPAAAELPPGIVDVEILPGWRTERGTHMAGLSISLAPGWKTYWRAPGDTGIPPEFLWSDIDNVAAMHLHWPVPEVARSNGMRSIVYDGSVVIPMEFALDAPGAARAEGVLELGVCADICLPVQVPVAVALPPVGGRRDPGIVAGLADRPLSESEAGVQGVTCRVSPAGDGLALVADIEMPPVAGREDVVVEAGNPAVWVSEPETVRRGGTLSAAVRMVHNSGRPFALDRSAVRITVLGETRAVDIRGCDAR</sequence>
<proteinExistence type="predicted"/>
<keyword evidence="1" id="KW-0732">Signal</keyword>
<dbReference type="OrthoDB" id="9811036at2"/>
<dbReference type="HOGENOM" id="CLU_047910_1_0_5"/>
<evidence type="ECO:0000259" key="2">
    <source>
        <dbReference type="Pfam" id="PF11412"/>
    </source>
</evidence>
<dbReference type="EMBL" id="AAOT01000042">
    <property type="protein sequence ID" value="EAR49911.1"/>
    <property type="molecule type" value="Genomic_DNA"/>
</dbReference>
<feature type="signal peptide" evidence="1">
    <location>
        <begin position="1"/>
        <end position="20"/>
    </location>
</feature>
<feature type="chain" id="PRO_5004206799" description="Thiol:disulfide interchange protein DsbD N-terminal domain-containing protein" evidence="1">
    <location>
        <begin position="21"/>
        <end position="266"/>
    </location>
</feature>
<evidence type="ECO:0000313" key="3">
    <source>
        <dbReference type="EMBL" id="EAR49911.1"/>
    </source>
</evidence>
<feature type="domain" description="Thiol:disulfide interchange protein DsbD N-terminal" evidence="2">
    <location>
        <begin position="38"/>
        <end position="141"/>
    </location>
</feature>
<accession>Q2CB74</accession>
<dbReference type="Pfam" id="PF11412">
    <property type="entry name" value="DsbD_N"/>
    <property type="match status" value="1"/>
</dbReference>
<evidence type="ECO:0000256" key="1">
    <source>
        <dbReference type="SAM" id="SignalP"/>
    </source>
</evidence>
<keyword evidence="4" id="KW-1185">Reference proteome</keyword>
<organism evidence="3 4">
    <name type="scientific">Oceanicola granulosus (strain ATCC BAA-861 / DSM 15982 / KCTC 12143 / HTCC2516)</name>
    <dbReference type="NCBI Taxonomy" id="314256"/>
    <lineage>
        <taxon>Bacteria</taxon>
        <taxon>Pseudomonadati</taxon>
        <taxon>Pseudomonadota</taxon>
        <taxon>Alphaproteobacteria</taxon>
        <taxon>Rhodobacterales</taxon>
        <taxon>Roseobacteraceae</taxon>
        <taxon>Oceanicola</taxon>
    </lineage>
</organism>
<dbReference type="InterPro" id="IPR028250">
    <property type="entry name" value="DsbDN"/>
</dbReference>
<dbReference type="STRING" id="314256.OG2516_16791"/>
<reference evidence="3 4" key="1">
    <citation type="journal article" date="2010" name="J. Bacteriol.">
        <title>Genome sequences of Oceanicola granulosus HTCC2516(T) and Oceanicola batsensis HTCC2597(TDelta).</title>
        <authorList>
            <person name="Thrash J.C."/>
            <person name="Cho J.C."/>
            <person name="Vergin K.L."/>
            <person name="Giovannoni S.J."/>
        </authorList>
    </citation>
    <scope>NUCLEOTIDE SEQUENCE [LARGE SCALE GENOMIC DNA]</scope>
    <source>
        <strain evidence="4">ATCC BAA-861 / DSM 15982 / KCTC 12143 / HTCC2516</strain>
    </source>
</reference>
<dbReference type="Proteomes" id="UP000003635">
    <property type="component" value="Unassembled WGS sequence"/>
</dbReference>
<comment type="caution">
    <text evidence="3">The sequence shown here is derived from an EMBL/GenBank/DDBJ whole genome shotgun (WGS) entry which is preliminary data.</text>
</comment>
<evidence type="ECO:0000313" key="4">
    <source>
        <dbReference type="Proteomes" id="UP000003635"/>
    </source>
</evidence>
<dbReference type="eggNOG" id="COG4233">
    <property type="taxonomic scope" value="Bacteria"/>
</dbReference>
<dbReference type="AlphaFoldDB" id="Q2CB74"/>